<evidence type="ECO:0000256" key="6">
    <source>
        <dbReference type="SAM" id="MobiDB-lite"/>
    </source>
</evidence>
<keyword evidence="4" id="KW-0238">DNA-binding</keyword>
<dbReference type="InterPro" id="IPR039425">
    <property type="entry name" value="RNA_pol_sigma-70-like"/>
</dbReference>
<feature type="domain" description="RNA polymerase sigma factor 70 region 4 type 2" evidence="7">
    <location>
        <begin position="215"/>
        <end position="264"/>
    </location>
</feature>
<dbReference type="EMBL" id="JASATX010000001">
    <property type="protein sequence ID" value="MDI2097446.1"/>
    <property type="molecule type" value="Genomic_DNA"/>
</dbReference>
<dbReference type="InterPro" id="IPR013325">
    <property type="entry name" value="RNA_pol_sigma_r2"/>
</dbReference>
<dbReference type="InterPro" id="IPR013249">
    <property type="entry name" value="RNA_pol_sigma70_r4_t2"/>
</dbReference>
<comment type="similarity">
    <text evidence="1">Belongs to the sigma-70 factor family. ECF subfamily.</text>
</comment>
<dbReference type="GO" id="GO:0006352">
    <property type="term" value="P:DNA-templated transcription initiation"/>
    <property type="evidence" value="ECO:0007669"/>
    <property type="project" value="InterPro"/>
</dbReference>
<gene>
    <name evidence="8" type="ORF">QF206_00495</name>
</gene>
<dbReference type="InterPro" id="IPR013324">
    <property type="entry name" value="RNA_pol_sigma_r3/r4-like"/>
</dbReference>
<dbReference type="InterPro" id="IPR036388">
    <property type="entry name" value="WH-like_DNA-bd_sf"/>
</dbReference>
<dbReference type="GO" id="GO:0003677">
    <property type="term" value="F:DNA binding"/>
    <property type="evidence" value="ECO:0007669"/>
    <property type="project" value="UniProtKB-KW"/>
</dbReference>
<evidence type="ECO:0000256" key="3">
    <source>
        <dbReference type="ARBA" id="ARBA00023082"/>
    </source>
</evidence>
<keyword evidence="2" id="KW-0805">Transcription regulation</keyword>
<dbReference type="Pfam" id="PF08281">
    <property type="entry name" value="Sigma70_r4_2"/>
    <property type="match status" value="1"/>
</dbReference>
<dbReference type="RefSeq" id="WP_281487241.1">
    <property type="nucleotide sequence ID" value="NZ_JASATX010000001.1"/>
</dbReference>
<evidence type="ECO:0000313" key="9">
    <source>
        <dbReference type="Proteomes" id="UP001321506"/>
    </source>
</evidence>
<reference evidence="8 9" key="1">
    <citation type="submission" date="2023-04" db="EMBL/GenBank/DDBJ databases">
        <title>Klugiella caeni sp. nov. isolated from the sludge of biochemical tank.</title>
        <authorList>
            <person name="Geng K."/>
        </authorList>
    </citation>
    <scope>NUCLEOTIDE SEQUENCE [LARGE SCALE GENOMIC DNA]</scope>
    <source>
        <strain evidence="8 9">YN-L-19</strain>
    </source>
</reference>
<dbReference type="SUPFAM" id="SSF88659">
    <property type="entry name" value="Sigma3 and sigma4 domains of RNA polymerase sigma factors"/>
    <property type="match status" value="1"/>
</dbReference>
<evidence type="ECO:0000256" key="5">
    <source>
        <dbReference type="ARBA" id="ARBA00023163"/>
    </source>
</evidence>
<proteinExistence type="inferred from homology"/>
<dbReference type="Proteomes" id="UP001321506">
    <property type="component" value="Unassembled WGS sequence"/>
</dbReference>
<organism evidence="8 9">
    <name type="scientific">Ruicaihuangia caeni</name>
    <dbReference type="NCBI Taxonomy" id="3042517"/>
    <lineage>
        <taxon>Bacteria</taxon>
        <taxon>Bacillati</taxon>
        <taxon>Actinomycetota</taxon>
        <taxon>Actinomycetes</taxon>
        <taxon>Micrococcales</taxon>
        <taxon>Microbacteriaceae</taxon>
        <taxon>Ruicaihuangia</taxon>
    </lineage>
</organism>
<evidence type="ECO:0000256" key="2">
    <source>
        <dbReference type="ARBA" id="ARBA00023015"/>
    </source>
</evidence>
<accession>A0AAW6T0V2</accession>
<dbReference type="GO" id="GO:0016987">
    <property type="term" value="F:sigma factor activity"/>
    <property type="evidence" value="ECO:0007669"/>
    <property type="project" value="UniProtKB-KW"/>
</dbReference>
<dbReference type="Gene3D" id="1.10.10.10">
    <property type="entry name" value="Winged helix-like DNA-binding domain superfamily/Winged helix DNA-binding domain"/>
    <property type="match status" value="1"/>
</dbReference>
<dbReference type="NCBIfam" id="TIGR02937">
    <property type="entry name" value="sigma70-ECF"/>
    <property type="match status" value="1"/>
</dbReference>
<keyword evidence="3" id="KW-0731">Sigma factor</keyword>
<name>A0AAW6T0V2_9MICO</name>
<evidence type="ECO:0000259" key="7">
    <source>
        <dbReference type="Pfam" id="PF08281"/>
    </source>
</evidence>
<dbReference type="AlphaFoldDB" id="A0AAW6T0V2"/>
<dbReference type="PANTHER" id="PTHR43133">
    <property type="entry name" value="RNA POLYMERASE ECF-TYPE SIGMA FACTO"/>
    <property type="match status" value="1"/>
</dbReference>
<feature type="compositionally biased region" description="Low complexity" evidence="6">
    <location>
        <begin position="296"/>
        <end position="305"/>
    </location>
</feature>
<dbReference type="PANTHER" id="PTHR43133:SF50">
    <property type="entry name" value="ECF RNA POLYMERASE SIGMA FACTOR SIGM"/>
    <property type="match status" value="1"/>
</dbReference>
<keyword evidence="5" id="KW-0804">Transcription</keyword>
<sequence>MTADAAEIVFRDEEPRHPPFLVRRRKSARSCNPGSPFAHDFASLRFAPTFSCRTASENVKATRGDRVLNRDASVSPSGGSATVTSAPEGAAVAKQALDAVDGGAAARGSAPAWERTVEQLVRERGDALLRYATLLTGNSDDGADMVQDALVRTFSRLQNGFPVERAEAYVRRAILNSTVDRARRGSRWRRIAPLAFEQDARPSASEETDTRLDLAGQLMRLAPRERACIVLRYYEDLKVDDIAAALGISSGAVKRYLSDAMAKLSSELGRSQPSPLPHEAATAERGAHRRAGSPGGAVAAGSPGAHTIGARR</sequence>
<dbReference type="InterPro" id="IPR014284">
    <property type="entry name" value="RNA_pol_sigma-70_dom"/>
</dbReference>
<comment type="caution">
    <text evidence="8">The sequence shown here is derived from an EMBL/GenBank/DDBJ whole genome shotgun (WGS) entry which is preliminary data.</text>
</comment>
<feature type="region of interest" description="Disordered" evidence="6">
    <location>
        <begin position="267"/>
        <end position="312"/>
    </location>
</feature>
<evidence type="ECO:0000256" key="4">
    <source>
        <dbReference type="ARBA" id="ARBA00023125"/>
    </source>
</evidence>
<protein>
    <submittedName>
        <fullName evidence="8">Sigma-70 family RNA polymerase sigma factor</fullName>
    </submittedName>
</protein>
<evidence type="ECO:0000313" key="8">
    <source>
        <dbReference type="EMBL" id="MDI2097446.1"/>
    </source>
</evidence>
<dbReference type="SUPFAM" id="SSF88946">
    <property type="entry name" value="Sigma2 domain of RNA polymerase sigma factors"/>
    <property type="match status" value="1"/>
</dbReference>
<dbReference type="Gene3D" id="1.10.1740.10">
    <property type="match status" value="1"/>
</dbReference>
<evidence type="ECO:0000256" key="1">
    <source>
        <dbReference type="ARBA" id="ARBA00010641"/>
    </source>
</evidence>
<dbReference type="CDD" id="cd06171">
    <property type="entry name" value="Sigma70_r4"/>
    <property type="match status" value="1"/>
</dbReference>
<keyword evidence="9" id="KW-1185">Reference proteome</keyword>